<dbReference type="SUPFAM" id="SSF51621">
    <property type="entry name" value="Phosphoenolpyruvate/pyruvate domain"/>
    <property type="match status" value="1"/>
</dbReference>
<dbReference type="PaxDb" id="2903-EOD29576"/>
<dbReference type="KEGG" id="ehx:EMIHUDRAFT_429889"/>
<proteinExistence type="predicted"/>
<dbReference type="InterPro" id="IPR005114">
    <property type="entry name" value="Helicase_assoc"/>
</dbReference>
<dbReference type="AlphaFoldDB" id="A0A0D3K1E1"/>
<keyword evidence="3" id="KW-1185">Reference proteome</keyword>
<dbReference type="GeneID" id="17274850"/>
<dbReference type="STRING" id="2903.R1F2Y3"/>
<dbReference type="eggNOG" id="KOG1260">
    <property type="taxonomic scope" value="Eukaryota"/>
</dbReference>
<dbReference type="PANTHER" id="PTHR37066">
    <property type="entry name" value="HELICASE-ASSOCIATED"/>
    <property type="match status" value="1"/>
</dbReference>
<evidence type="ECO:0000313" key="2">
    <source>
        <dbReference type="EnsemblProtists" id="EOD29576"/>
    </source>
</evidence>
<evidence type="ECO:0000259" key="1">
    <source>
        <dbReference type="Pfam" id="PF03457"/>
    </source>
</evidence>
<dbReference type="Proteomes" id="UP000013827">
    <property type="component" value="Unassembled WGS sequence"/>
</dbReference>
<organism evidence="2 3">
    <name type="scientific">Emiliania huxleyi (strain CCMP1516)</name>
    <dbReference type="NCBI Taxonomy" id="280463"/>
    <lineage>
        <taxon>Eukaryota</taxon>
        <taxon>Haptista</taxon>
        <taxon>Haptophyta</taxon>
        <taxon>Prymnesiophyceae</taxon>
        <taxon>Isochrysidales</taxon>
        <taxon>Noelaerhabdaceae</taxon>
        <taxon>Emiliania</taxon>
    </lineage>
</organism>
<dbReference type="Pfam" id="PF13714">
    <property type="entry name" value="PEP_mutase"/>
    <property type="match status" value="1"/>
</dbReference>
<dbReference type="InterPro" id="IPR015813">
    <property type="entry name" value="Pyrv/PenolPyrv_kinase-like_dom"/>
</dbReference>
<dbReference type="PANTHER" id="PTHR37066:SF1">
    <property type="entry name" value="LNS2_PITP DOMAIN-CONTAINING PROTEIN"/>
    <property type="match status" value="1"/>
</dbReference>
<dbReference type="InterPro" id="IPR039556">
    <property type="entry name" value="ICL/PEPM"/>
</dbReference>
<dbReference type="HOGENOM" id="CLU_593746_0_0_1"/>
<evidence type="ECO:0000313" key="3">
    <source>
        <dbReference type="Proteomes" id="UP000013827"/>
    </source>
</evidence>
<feature type="domain" description="Helicase-associated" evidence="1">
    <location>
        <begin position="307"/>
        <end position="379"/>
    </location>
</feature>
<reference evidence="2" key="2">
    <citation type="submission" date="2024-10" db="UniProtKB">
        <authorList>
            <consortium name="EnsemblProtists"/>
        </authorList>
    </citation>
    <scope>IDENTIFICATION</scope>
</reference>
<dbReference type="RefSeq" id="XP_005782005.1">
    <property type="nucleotide sequence ID" value="XM_005781948.1"/>
</dbReference>
<dbReference type="Gene3D" id="3.20.20.60">
    <property type="entry name" value="Phosphoenolpyruvate-binding domains"/>
    <property type="match status" value="1"/>
</dbReference>
<protein>
    <recommendedName>
        <fullName evidence="1">Helicase-associated domain-containing protein</fullName>
    </recommendedName>
</protein>
<feature type="domain" description="Helicase-associated" evidence="1">
    <location>
        <begin position="385"/>
        <end position="457"/>
    </location>
</feature>
<accession>A0A0D3K1E1</accession>
<sequence>MLRKLIRKGELLVCPGVYDGISLRIAQKVGFDAHYMTGYGTVASHLGLPDAGLAGYGEMVDRVRTLSRISTAPLICDGDTGYGGLSLEIARGPGGTHAARQQRLFTARSCEQEFPKKCGHTPGRRAVPLPCSQLRAVKRHCSRARQGSGAPSQLLFTAARHLAPEEETAMCFFFVGADILFVESPETEAEMERIGEALAGVPPLRLPLLVNVVEGGKTPVLSRQRYVELGYQVAIFPATAFLAAGRGIESVYSHLKATGSSAGAEGELADFMDFSRTLGFERVWEFDRAHADVTASDSSLPLWDDLERRWKLTRDALAVYKELHGDLELPTAFVVPSEAPWPAEAWGLKLGSRVQNIRSKEIFVKDAPERRAELDAMGFVWDEPERRWELTRDALAVYKELHGDLQVTRAFVVPSEAPWPAEAWGLKLGCRVNNIRHKEHFIKDEPERRVELDAMGFRWIK</sequence>
<dbReference type="GO" id="GO:0003824">
    <property type="term" value="F:catalytic activity"/>
    <property type="evidence" value="ECO:0007669"/>
    <property type="project" value="InterPro"/>
</dbReference>
<dbReference type="InterPro" id="IPR040442">
    <property type="entry name" value="Pyrv_kinase-like_dom_sf"/>
</dbReference>
<reference evidence="3" key="1">
    <citation type="journal article" date="2013" name="Nature">
        <title>Pan genome of the phytoplankton Emiliania underpins its global distribution.</title>
        <authorList>
            <person name="Read B.A."/>
            <person name="Kegel J."/>
            <person name="Klute M.J."/>
            <person name="Kuo A."/>
            <person name="Lefebvre S.C."/>
            <person name="Maumus F."/>
            <person name="Mayer C."/>
            <person name="Miller J."/>
            <person name="Monier A."/>
            <person name="Salamov A."/>
            <person name="Young J."/>
            <person name="Aguilar M."/>
            <person name="Claverie J.M."/>
            <person name="Frickenhaus S."/>
            <person name="Gonzalez K."/>
            <person name="Herman E.K."/>
            <person name="Lin Y.C."/>
            <person name="Napier J."/>
            <person name="Ogata H."/>
            <person name="Sarno A.F."/>
            <person name="Shmutz J."/>
            <person name="Schroeder D."/>
            <person name="de Vargas C."/>
            <person name="Verret F."/>
            <person name="von Dassow P."/>
            <person name="Valentin K."/>
            <person name="Van de Peer Y."/>
            <person name="Wheeler G."/>
            <person name="Dacks J.B."/>
            <person name="Delwiche C.F."/>
            <person name="Dyhrman S.T."/>
            <person name="Glockner G."/>
            <person name="John U."/>
            <person name="Richards T."/>
            <person name="Worden A.Z."/>
            <person name="Zhang X."/>
            <person name="Grigoriev I.V."/>
            <person name="Allen A.E."/>
            <person name="Bidle K."/>
            <person name="Borodovsky M."/>
            <person name="Bowler C."/>
            <person name="Brownlee C."/>
            <person name="Cock J.M."/>
            <person name="Elias M."/>
            <person name="Gladyshev V.N."/>
            <person name="Groth M."/>
            <person name="Guda C."/>
            <person name="Hadaegh A."/>
            <person name="Iglesias-Rodriguez M.D."/>
            <person name="Jenkins J."/>
            <person name="Jones B.M."/>
            <person name="Lawson T."/>
            <person name="Leese F."/>
            <person name="Lindquist E."/>
            <person name="Lobanov A."/>
            <person name="Lomsadze A."/>
            <person name="Malik S.B."/>
            <person name="Marsh M.E."/>
            <person name="Mackinder L."/>
            <person name="Mock T."/>
            <person name="Mueller-Roeber B."/>
            <person name="Pagarete A."/>
            <person name="Parker M."/>
            <person name="Probert I."/>
            <person name="Quesneville H."/>
            <person name="Raines C."/>
            <person name="Rensing S.A."/>
            <person name="Riano-Pachon D.M."/>
            <person name="Richier S."/>
            <person name="Rokitta S."/>
            <person name="Shiraiwa Y."/>
            <person name="Soanes D.M."/>
            <person name="van der Giezen M."/>
            <person name="Wahlund T.M."/>
            <person name="Williams B."/>
            <person name="Wilson W."/>
            <person name="Wolfe G."/>
            <person name="Wurch L.L."/>
        </authorList>
    </citation>
    <scope>NUCLEOTIDE SEQUENCE</scope>
</reference>
<dbReference type="CDD" id="cd00377">
    <property type="entry name" value="ICL_PEPM"/>
    <property type="match status" value="1"/>
</dbReference>
<name>A0A0D3K1E1_EMIH1</name>
<dbReference type="EnsemblProtists" id="EOD29576">
    <property type="protein sequence ID" value="EOD29576"/>
    <property type="gene ID" value="EMIHUDRAFT_429889"/>
</dbReference>
<dbReference type="Pfam" id="PF03457">
    <property type="entry name" value="HA"/>
    <property type="match status" value="2"/>
</dbReference>